<dbReference type="InterPro" id="IPR005024">
    <property type="entry name" value="Snf7_fam"/>
</dbReference>
<gene>
    <name evidence="2" type="ORF">I206_06740</name>
    <name evidence="3" type="ORF">I206_102165</name>
</gene>
<dbReference type="Proteomes" id="UP000094020">
    <property type="component" value="Chromosome 2"/>
</dbReference>
<dbReference type="GO" id="GO:0005771">
    <property type="term" value="C:multivesicular body"/>
    <property type="evidence" value="ECO:0007669"/>
    <property type="project" value="TreeGrafter"/>
</dbReference>
<reference evidence="3" key="2">
    <citation type="submission" date="2013-07" db="EMBL/GenBank/DDBJ databases">
        <authorList>
            <consortium name="The Broad Institute Genome Sequencing Platform"/>
            <person name="Cuomo C."/>
            <person name="Litvintseva A."/>
            <person name="Chen Y."/>
            <person name="Heitman J."/>
            <person name="Sun S."/>
            <person name="Springer D."/>
            <person name="Dromer F."/>
            <person name="Young S.K."/>
            <person name="Zeng Q."/>
            <person name="Gargeya S."/>
            <person name="Fitzgerald M."/>
            <person name="Abouelleil A."/>
            <person name="Alvarado L."/>
            <person name="Berlin A.M."/>
            <person name="Chapman S.B."/>
            <person name="Dewar J."/>
            <person name="Goldberg J."/>
            <person name="Griggs A."/>
            <person name="Gujja S."/>
            <person name="Hansen M."/>
            <person name="Howarth C."/>
            <person name="Imamovic A."/>
            <person name="Larimer J."/>
            <person name="McCowan C."/>
            <person name="Murphy C."/>
            <person name="Pearson M."/>
            <person name="Priest M."/>
            <person name="Roberts A."/>
            <person name="Saif S."/>
            <person name="Shea T."/>
            <person name="Sykes S."/>
            <person name="Wortman J."/>
            <person name="Nusbaum C."/>
            <person name="Birren B."/>
        </authorList>
    </citation>
    <scope>NUCLEOTIDE SEQUENCE</scope>
    <source>
        <strain evidence="3">CBS 10737</strain>
    </source>
</reference>
<evidence type="ECO:0000313" key="4">
    <source>
        <dbReference type="Proteomes" id="UP000094020"/>
    </source>
</evidence>
<evidence type="ECO:0000313" key="2">
    <source>
        <dbReference type="EMBL" id="OCF46966.1"/>
    </source>
</evidence>
<evidence type="ECO:0000256" key="1">
    <source>
        <dbReference type="SAM" id="MobiDB-lite"/>
    </source>
</evidence>
<dbReference type="PANTHER" id="PTHR22761:SF96">
    <property type="entry name" value="BCDNA.GH08385"/>
    <property type="match status" value="1"/>
</dbReference>
<dbReference type="GO" id="GO:0000815">
    <property type="term" value="C:ESCRT III complex"/>
    <property type="evidence" value="ECO:0007669"/>
    <property type="project" value="TreeGrafter"/>
</dbReference>
<dbReference type="AlphaFoldDB" id="A0A1B9HUM0"/>
<reference evidence="2" key="1">
    <citation type="submission" date="2013-07" db="EMBL/GenBank/DDBJ databases">
        <title>The Genome Sequence of Cryptococcus pinus CBS10737.</title>
        <authorList>
            <consortium name="The Broad Institute Genome Sequencing Platform"/>
            <person name="Cuomo C."/>
            <person name="Litvintseva A."/>
            <person name="Chen Y."/>
            <person name="Heitman J."/>
            <person name="Sun S."/>
            <person name="Springer D."/>
            <person name="Dromer F."/>
            <person name="Young S.K."/>
            <person name="Zeng Q."/>
            <person name="Gargeya S."/>
            <person name="Fitzgerald M."/>
            <person name="Abouelleil A."/>
            <person name="Alvarado L."/>
            <person name="Berlin A.M."/>
            <person name="Chapman S.B."/>
            <person name="Dewar J."/>
            <person name="Goldberg J."/>
            <person name="Griggs A."/>
            <person name="Gujja S."/>
            <person name="Hansen M."/>
            <person name="Howarth C."/>
            <person name="Imamovic A."/>
            <person name="Larimer J."/>
            <person name="McCowan C."/>
            <person name="Murphy C."/>
            <person name="Pearson M."/>
            <person name="Priest M."/>
            <person name="Roberts A."/>
            <person name="Saif S."/>
            <person name="Shea T."/>
            <person name="Sykes S."/>
            <person name="Wortman J."/>
            <person name="Nusbaum C."/>
            <person name="Birren B."/>
        </authorList>
    </citation>
    <scope>NUCLEOTIDE SEQUENCE [LARGE SCALE GENOMIC DNA]</scope>
    <source>
        <strain evidence="2">CBS 10737</strain>
    </source>
</reference>
<sequence length="541" mass="61007">MSSSDLPPFLRTIPPPTAPPSIARLQALYASTSSQRTTNPTGYKANYQWWSSVIEETLRTGWLNGEEGDRLILKVDDSMLSKLEDNLGRRPKGIGGVIDGMINTTPPTLYLLSTYLSSLTPLHAPPSLTSRFIGKPLWWAVSQLNPFGSSSETIEKEDVLWSRYGKGKEYVHIPLLEQSASAFIAHLSKNPILSYTDALFDMDTFSEGYGEICLPSSSSSKKLPAGIHKLSNKDIEVLIKWLNRDCGLIVSDGKIIKILEADQIPTDHPITEADKGVISVINAQRKVEKQIIGIEEQINQSQEKAKKQLAKGQKTTALSYLRSKKQLEDLLAKRISSSEQLGTVIRSIDQAKGDVEIMSAYETSTITLKSILSNPSLSIEKIENTTNLLAEVIADQEEIDQAIKIGGELSMNEKRIEIDEEELVSELAELVKEEKVLQDKVKEQEKAEPDKRKKEKQDLIEQIKRKEEKEREKQETEEMKNQAKVNNLSSLTSQNTGELNKFNDDEEWERRYQDAQIRKEAEIQRSLDERLRKEEKRIAAD</sequence>
<dbReference type="STRING" id="1296096.A0A1B9HUM0"/>
<proteinExistence type="predicted"/>
<dbReference type="Pfam" id="PF03357">
    <property type="entry name" value="Snf7"/>
    <property type="match status" value="1"/>
</dbReference>
<dbReference type="KEGG" id="kpin:30175109"/>
<feature type="region of interest" description="Disordered" evidence="1">
    <location>
        <begin position="441"/>
        <end position="507"/>
    </location>
</feature>
<keyword evidence="4" id="KW-1185">Reference proteome</keyword>
<dbReference type="PANTHER" id="PTHR22761">
    <property type="entry name" value="CHARGED MULTIVESICULAR BODY PROTEIN"/>
    <property type="match status" value="1"/>
</dbReference>
<dbReference type="GO" id="GO:0009898">
    <property type="term" value="C:cytoplasmic side of plasma membrane"/>
    <property type="evidence" value="ECO:0007669"/>
    <property type="project" value="TreeGrafter"/>
</dbReference>
<protein>
    <submittedName>
        <fullName evidence="2">Charged multivesicular body protein 7</fullName>
    </submittedName>
</protein>
<dbReference type="EMBL" id="KV700117">
    <property type="protein sequence ID" value="OCF46966.1"/>
    <property type="molecule type" value="Genomic_DNA"/>
</dbReference>
<dbReference type="GO" id="GO:0006900">
    <property type="term" value="P:vesicle budding from membrane"/>
    <property type="evidence" value="ECO:0007669"/>
    <property type="project" value="TreeGrafter"/>
</dbReference>
<reference evidence="3" key="4">
    <citation type="submission" date="2024-02" db="EMBL/GenBank/DDBJ databases">
        <title>Comparative genomics of Cryptococcus and Kwoniella reveals pathogenesis evolution and contrasting modes of karyotype evolution via chromosome fusion or intercentromeric recombination.</title>
        <authorList>
            <person name="Coelho M.A."/>
            <person name="David-Palma M."/>
            <person name="Shea T."/>
            <person name="Bowers K."/>
            <person name="McGinley-Smith S."/>
            <person name="Mohammad A.W."/>
            <person name="Gnirke A."/>
            <person name="Yurkov A.M."/>
            <person name="Nowrousian M."/>
            <person name="Sun S."/>
            <person name="Cuomo C.A."/>
            <person name="Heitman J."/>
        </authorList>
    </citation>
    <scope>NUCLEOTIDE SEQUENCE</scope>
    <source>
        <strain evidence="3">CBS 10737</strain>
    </source>
</reference>
<dbReference type="GeneID" id="30175109"/>
<feature type="compositionally biased region" description="Basic and acidic residues" evidence="1">
    <location>
        <begin position="441"/>
        <end position="481"/>
    </location>
</feature>
<dbReference type="GO" id="GO:0032511">
    <property type="term" value="P:late endosome to vacuole transport via multivesicular body sorting pathway"/>
    <property type="evidence" value="ECO:0007669"/>
    <property type="project" value="TreeGrafter"/>
</dbReference>
<dbReference type="EMBL" id="CP144520">
    <property type="protein sequence ID" value="WWC68242.1"/>
    <property type="molecule type" value="Genomic_DNA"/>
</dbReference>
<accession>A0A1B9HUM0</accession>
<feature type="compositionally biased region" description="Polar residues" evidence="1">
    <location>
        <begin position="483"/>
        <end position="498"/>
    </location>
</feature>
<dbReference type="OrthoDB" id="10250120at2759"/>
<organism evidence="2">
    <name type="scientific">Kwoniella pini CBS 10737</name>
    <dbReference type="NCBI Taxonomy" id="1296096"/>
    <lineage>
        <taxon>Eukaryota</taxon>
        <taxon>Fungi</taxon>
        <taxon>Dikarya</taxon>
        <taxon>Basidiomycota</taxon>
        <taxon>Agaricomycotina</taxon>
        <taxon>Tremellomycetes</taxon>
        <taxon>Tremellales</taxon>
        <taxon>Cryptococcaceae</taxon>
        <taxon>Kwoniella</taxon>
    </lineage>
</organism>
<evidence type="ECO:0000313" key="3">
    <source>
        <dbReference type="EMBL" id="WWC68242.1"/>
    </source>
</evidence>
<name>A0A1B9HUM0_9TREE</name>
<reference evidence="2" key="3">
    <citation type="submission" date="2016-07" db="EMBL/GenBank/DDBJ databases">
        <title>Evolution of pathogenesis and genome organization in the Tremellales.</title>
        <authorList>
            <person name="Cuomo C."/>
            <person name="Litvintseva A."/>
            <person name="Heitman J."/>
            <person name="Chen Y."/>
            <person name="Sun S."/>
            <person name="Springer D."/>
            <person name="Dromer F."/>
            <person name="Young S."/>
            <person name="Zeng Q."/>
            <person name="Chapman S."/>
            <person name="Gujja S."/>
            <person name="Saif S."/>
            <person name="Birren B."/>
        </authorList>
    </citation>
    <scope>NUCLEOTIDE SEQUENCE</scope>
    <source>
        <strain evidence="2">CBS 10737</strain>
    </source>
</reference>
<dbReference type="RefSeq" id="XP_019008185.1">
    <property type="nucleotide sequence ID" value="XM_019158439.1"/>
</dbReference>